<dbReference type="PROSITE" id="PS50010">
    <property type="entry name" value="DH_2"/>
    <property type="match status" value="1"/>
</dbReference>
<feature type="region of interest" description="Disordered" evidence="3">
    <location>
        <begin position="408"/>
        <end position="434"/>
    </location>
</feature>
<evidence type="ECO:0000259" key="4">
    <source>
        <dbReference type="PROSITE" id="PS50010"/>
    </source>
</evidence>
<feature type="coiled-coil region" evidence="2">
    <location>
        <begin position="902"/>
        <end position="929"/>
    </location>
</feature>
<feature type="compositionally biased region" description="Basic and acidic residues" evidence="3">
    <location>
        <begin position="209"/>
        <end position="228"/>
    </location>
</feature>
<dbReference type="GeneID" id="108733788"/>
<evidence type="ECO:0000256" key="3">
    <source>
        <dbReference type="SAM" id="MobiDB-lite"/>
    </source>
</evidence>
<feature type="region of interest" description="Disordered" evidence="3">
    <location>
        <begin position="456"/>
        <end position="482"/>
    </location>
</feature>
<dbReference type="InterPro" id="IPR035899">
    <property type="entry name" value="DBL_dom_sf"/>
</dbReference>
<name>A0A1W4W968_AGRPL</name>
<dbReference type="STRING" id="224129.A0A1W4W968"/>
<evidence type="ECO:0000313" key="5">
    <source>
        <dbReference type="Proteomes" id="UP000192223"/>
    </source>
</evidence>
<dbReference type="Pfam" id="PF00621">
    <property type="entry name" value="RhoGEF"/>
    <property type="match status" value="1"/>
</dbReference>
<gene>
    <name evidence="6" type="primary">LOC108733788</name>
</gene>
<feature type="coiled-coil region" evidence="2">
    <location>
        <begin position="1021"/>
        <end position="1048"/>
    </location>
</feature>
<dbReference type="CDD" id="cd00160">
    <property type="entry name" value="RhoGEF"/>
    <property type="match status" value="1"/>
</dbReference>
<organism evidence="5 6">
    <name type="scientific">Agrilus planipennis</name>
    <name type="common">Emerald ash borer</name>
    <name type="synonym">Agrilus marcopoli</name>
    <dbReference type="NCBI Taxonomy" id="224129"/>
    <lineage>
        <taxon>Eukaryota</taxon>
        <taxon>Metazoa</taxon>
        <taxon>Ecdysozoa</taxon>
        <taxon>Arthropoda</taxon>
        <taxon>Hexapoda</taxon>
        <taxon>Insecta</taxon>
        <taxon>Pterygota</taxon>
        <taxon>Neoptera</taxon>
        <taxon>Endopterygota</taxon>
        <taxon>Coleoptera</taxon>
        <taxon>Polyphaga</taxon>
        <taxon>Elateriformia</taxon>
        <taxon>Buprestoidea</taxon>
        <taxon>Buprestidae</taxon>
        <taxon>Agrilinae</taxon>
        <taxon>Agrilus</taxon>
    </lineage>
</organism>
<dbReference type="FunFam" id="1.20.900.10:FF:000003">
    <property type="entry name" value="Rho guanine nucleotide exchange factor 10 like"/>
    <property type="match status" value="1"/>
</dbReference>
<dbReference type="PANTHER" id="PTHR12877:SF15">
    <property type="entry name" value="RHO GUANINE NUCLEOTIDE EXCHANGE FACTOR 17"/>
    <property type="match status" value="1"/>
</dbReference>
<feature type="region of interest" description="Disordered" evidence="3">
    <location>
        <begin position="613"/>
        <end position="699"/>
    </location>
</feature>
<dbReference type="InterPro" id="IPR039919">
    <property type="entry name" value="ARHGEF10/ARHGEF17"/>
</dbReference>
<dbReference type="SUPFAM" id="SSF50729">
    <property type="entry name" value="PH domain-like"/>
    <property type="match status" value="1"/>
</dbReference>
<evidence type="ECO:0000256" key="1">
    <source>
        <dbReference type="ARBA" id="ARBA00022658"/>
    </source>
</evidence>
<protein>
    <submittedName>
        <fullName evidence="6">Rho guanine nucleotide exchange factor 17</fullName>
    </submittedName>
</protein>
<dbReference type="InterPro" id="IPR011993">
    <property type="entry name" value="PH-like_dom_sf"/>
</dbReference>
<dbReference type="SUPFAM" id="SSF48065">
    <property type="entry name" value="DBL homology domain (DH-domain)"/>
    <property type="match status" value="1"/>
</dbReference>
<feature type="compositionally biased region" description="Polar residues" evidence="3">
    <location>
        <begin position="545"/>
        <end position="554"/>
    </location>
</feature>
<dbReference type="GO" id="GO:0051496">
    <property type="term" value="P:positive regulation of stress fiber assembly"/>
    <property type="evidence" value="ECO:0007669"/>
    <property type="project" value="UniProtKB-ARBA"/>
</dbReference>
<feature type="compositionally biased region" description="Basic and acidic residues" evidence="3">
    <location>
        <begin position="253"/>
        <end position="266"/>
    </location>
</feature>
<feature type="compositionally biased region" description="Polar residues" evidence="3">
    <location>
        <begin position="269"/>
        <end position="280"/>
    </location>
</feature>
<keyword evidence="2" id="KW-0175">Coiled coil</keyword>
<dbReference type="OrthoDB" id="4066896at2759"/>
<dbReference type="SMART" id="SM00325">
    <property type="entry name" value="RhoGEF"/>
    <property type="match status" value="1"/>
</dbReference>
<dbReference type="Gene3D" id="2.30.29.30">
    <property type="entry name" value="Pleckstrin-homology domain (PH domain)/Phosphotyrosine-binding domain (PTB)"/>
    <property type="match status" value="1"/>
</dbReference>
<dbReference type="PANTHER" id="PTHR12877">
    <property type="entry name" value="RHO GUANINE NUCLEOTIDE EXCHANGE FACTOR"/>
    <property type="match status" value="1"/>
</dbReference>
<dbReference type="GO" id="GO:0005737">
    <property type="term" value="C:cytoplasm"/>
    <property type="evidence" value="ECO:0007669"/>
    <property type="project" value="UniProtKB-ARBA"/>
</dbReference>
<feature type="compositionally biased region" description="Basic and acidic residues" evidence="3">
    <location>
        <begin position="1223"/>
        <end position="1232"/>
    </location>
</feature>
<feature type="region of interest" description="Disordered" evidence="3">
    <location>
        <begin position="538"/>
        <end position="561"/>
    </location>
</feature>
<dbReference type="Gene3D" id="1.20.900.10">
    <property type="entry name" value="Dbl homology (DH) domain"/>
    <property type="match status" value="1"/>
</dbReference>
<dbReference type="Pfam" id="PF19056">
    <property type="entry name" value="WD40_2"/>
    <property type="match status" value="1"/>
</dbReference>
<feature type="domain" description="DH" evidence="4">
    <location>
        <begin position="731"/>
        <end position="919"/>
    </location>
</feature>
<feature type="compositionally biased region" description="Acidic residues" evidence="3">
    <location>
        <begin position="1242"/>
        <end position="1254"/>
    </location>
</feature>
<feature type="compositionally biased region" description="Low complexity" evidence="3">
    <location>
        <begin position="613"/>
        <end position="628"/>
    </location>
</feature>
<evidence type="ECO:0000313" key="6">
    <source>
        <dbReference type="RefSeq" id="XP_018320599.1"/>
    </source>
</evidence>
<keyword evidence="1" id="KW-0344">Guanine-nucleotide releasing factor</keyword>
<feature type="region of interest" description="Disordered" evidence="3">
    <location>
        <begin position="1215"/>
        <end position="1260"/>
    </location>
</feature>
<dbReference type="Pfam" id="PF19057">
    <property type="entry name" value="PH_19"/>
    <property type="match status" value="1"/>
</dbReference>
<dbReference type="Proteomes" id="UP000192223">
    <property type="component" value="Unplaced"/>
</dbReference>
<proteinExistence type="predicted"/>
<dbReference type="Gene3D" id="2.130.10.10">
    <property type="entry name" value="YVTN repeat-like/Quinoprotein amine dehydrogenase"/>
    <property type="match status" value="1"/>
</dbReference>
<feature type="compositionally biased region" description="Polar residues" evidence="3">
    <location>
        <begin position="631"/>
        <end position="661"/>
    </location>
</feature>
<dbReference type="KEGG" id="apln:108733788"/>
<dbReference type="GO" id="GO:0030036">
    <property type="term" value="P:actin cytoskeleton organization"/>
    <property type="evidence" value="ECO:0007669"/>
    <property type="project" value="TreeGrafter"/>
</dbReference>
<keyword evidence="5" id="KW-1185">Reference proteome</keyword>
<dbReference type="InterPro" id="IPR015943">
    <property type="entry name" value="WD40/YVTN_repeat-like_dom_sf"/>
</dbReference>
<feature type="region of interest" description="Disordered" evidence="3">
    <location>
        <begin position="199"/>
        <end position="287"/>
    </location>
</feature>
<dbReference type="RefSeq" id="XP_018320599.1">
    <property type="nucleotide sequence ID" value="XM_018465097.1"/>
</dbReference>
<feature type="compositionally biased region" description="Polar residues" evidence="3">
    <location>
        <begin position="408"/>
        <end position="426"/>
    </location>
</feature>
<dbReference type="InterPro" id="IPR000219">
    <property type="entry name" value="DH_dom"/>
</dbReference>
<dbReference type="InParanoid" id="A0A1W4W968"/>
<sequence length="1588" mass="178032">MNSYGNTRWSEDCFSQCGDCSPCLHFDNNNDSTQNNYSKRFMTVGSVRYGVRLGAVSPPPPGAGPRYRSQCCWPSSPGPLSRSSFFGGASPINSTDIFSYVNRLRITEDDSTSELAEQTTSRHRVLLQSSFASSSTTCNNSSSTVISNFSSRPSVKNQLRRRVLQRPQVYYTRLCDCQDGELTTPVTPLDTLDRLPRFRFGGNRSVSNSKEREKRSSERLKELTDRLKNCRGPVPQRHASSPPVQPNQPTNQDNEKSSVDDREKFRTTPLRSASFSQVDYSSDDKKYVRRRQPSEALHLLSEDSLSQAALTLPRLRNPKKDETKCQALPPSEDVEVTDLCKRIYKQCHEDKIIESLEEVSKELDNDLNDCFVRNSDSAIRKSNQKNIEEEKWNKSKRRKGMYISQWPNNYEANESPAVSPSASENDSTCKKEKSNVETGANFNIYSNEIPKLEISNSEKSENCDVWNDPNQEEPHSPEDNSLNIEWPFIKSHNSEEKDGILLKVKKDNIQRADSLSEGENDSAERKSDQFQISLASDLSDCEGRSGSSTGNHDTYSPRIARRYYKRPLRGPYGQMLEAEMSKNEAGRKQISNDLKFLEDLHATVDFLTAASLSPSSSVCSSDTKSKYSAQMRGSSSHSIGDSQLKNSLNTSGSSNKQSNQAVKRKVSADCSSSNDNEQKLVVNHQRTTSSPSKLEGIVPPEPSNELLEQLLRGSSEQLAANDVNLQRNKDTRTHVVVELYDTERSYVESLQILVTKYLEPLKNPENAILLDASLVDEIFYQIPTILSHHQKFLEELKGRLEQWDLKQKVGDIFLEIFSRTSVIESYTNYVNNWKRARDIIKNAQQTKPAFARFLETTAREHKGKLALDSLLIKPIQKFPKYELLLQRLIKHTDPSHPDYPLLLSAQKEVHELLLKINCTEREALELEQLREIEGLIEGLIELVATDRQYLRHDLVTMTAGNGARKERALFLFSDLLLVTSIKRRSGTIRKPSAGQGSVTGVLEANKYKLLMRISLDDLEIVKAKDENLRQMMIEIENLTDDITVLNQINELAWSLHCTHTVLDEVVKEMLEKLNKQLSDQQNSDSQLSCLDLAVNTSNGLENVSVVFSKPEKRTSWEETFNEAKHKLAISGDRRPVPELVATVPIRKTRAGLQFTCAAPTLTDNRRDVWVCNSDGYVGQVCVLSLQPEPTVTSCNGVCNARIVCIASVPGISSRSSLGSKINHTKESKEEHNTIQFDSSSSSDEDDRSDFEENAETSAVSGGNYKAIETTSIDSDDLESQQSTMWLGTEDGSIHVYNSSDNIRIKKNKIRLQLGSSVLCIIYLDNRVYVSLANGDINIYERELNGTWNVSNPISVAVGSTAMPVTKILPNMGKLWCSCGNSVKIFNTSSLTVETSFTVNNESNKPINCIILSGNGLWLSLQNSAVIKCFHAYSFEFLCEVNVAPAVTKMLTSCDDIIRQHKAACLRVTSLLACKDLLWIGTSAGVLLTMPLPHIASLTTKMNITPNIAGVPYGHTGHVRFISHVEYNGINTESTYHHRYSFKGKQEQRNSAKVLVISGGDGYEDFRSSNLSEVAGREDSTNHLLLWHI</sequence>
<reference evidence="6" key="1">
    <citation type="submission" date="2025-08" db="UniProtKB">
        <authorList>
            <consortium name="RefSeq"/>
        </authorList>
    </citation>
    <scope>IDENTIFICATION</scope>
    <source>
        <tissue evidence="6">Entire body</tissue>
    </source>
</reference>
<dbReference type="InterPro" id="IPR011047">
    <property type="entry name" value="Quinoprotein_ADH-like_sf"/>
</dbReference>
<dbReference type="SUPFAM" id="SSF50998">
    <property type="entry name" value="Quinoprotein alcohol dehydrogenase-like"/>
    <property type="match status" value="1"/>
</dbReference>
<accession>A0A1W4W968</accession>
<dbReference type="FunCoup" id="A0A1W4W968">
    <property type="interactions" value="2"/>
</dbReference>
<dbReference type="GO" id="GO:0005085">
    <property type="term" value="F:guanyl-nucleotide exchange factor activity"/>
    <property type="evidence" value="ECO:0007669"/>
    <property type="project" value="UniProtKB-KW"/>
</dbReference>
<evidence type="ECO:0000256" key="2">
    <source>
        <dbReference type="SAM" id="Coils"/>
    </source>
</evidence>